<keyword evidence="3" id="KW-0046">Antibiotic resistance</keyword>
<protein>
    <recommendedName>
        <fullName evidence="2">Bleomycin resistance protein</fullName>
    </recommendedName>
</protein>
<accession>A0A427XCD7</accession>
<name>A0A427XCD7_9TREE</name>
<dbReference type="InterPro" id="IPR045517">
    <property type="entry name" value="Glyoxalase_8"/>
</dbReference>
<dbReference type="InterPro" id="IPR037523">
    <property type="entry name" value="VOC_core"/>
</dbReference>
<dbReference type="GO" id="GO:0046677">
    <property type="term" value="P:response to antibiotic"/>
    <property type="evidence" value="ECO:0007669"/>
    <property type="project" value="UniProtKB-KW"/>
</dbReference>
<dbReference type="SUPFAM" id="SSF54593">
    <property type="entry name" value="Glyoxalase/Bleomycin resistance protein/Dihydroxybiphenyl dioxygenase"/>
    <property type="match status" value="1"/>
</dbReference>
<comment type="caution">
    <text evidence="5">The sequence shown here is derived from an EMBL/GenBank/DDBJ whole genome shotgun (WGS) entry which is preliminary data.</text>
</comment>
<evidence type="ECO:0000259" key="4">
    <source>
        <dbReference type="PROSITE" id="PS51819"/>
    </source>
</evidence>
<dbReference type="EMBL" id="RSCE01000030">
    <property type="protein sequence ID" value="RSH76506.1"/>
    <property type="molecule type" value="Genomic_DNA"/>
</dbReference>
<evidence type="ECO:0000256" key="1">
    <source>
        <dbReference type="ARBA" id="ARBA00011051"/>
    </source>
</evidence>
<evidence type="ECO:0000313" key="5">
    <source>
        <dbReference type="EMBL" id="RSH76506.1"/>
    </source>
</evidence>
<evidence type="ECO:0000313" key="6">
    <source>
        <dbReference type="Proteomes" id="UP000279236"/>
    </source>
</evidence>
<dbReference type="OrthoDB" id="4235865at2759"/>
<gene>
    <name evidence="5" type="ORF">EHS24_006723</name>
</gene>
<reference evidence="5 6" key="1">
    <citation type="submission" date="2018-11" db="EMBL/GenBank/DDBJ databases">
        <title>Genome sequence of Apiotrichum porosum DSM 27194.</title>
        <authorList>
            <person name="Aliyu H."/>
            <person name="Gorte O."/>
            <person name="Ochsenreither K."/>
        </authorList>
    </citation>
    <scope>NUCLEOTIDE SEQUENCE [LARGE SCALE GENOMIC DNA]</scope>
    <source>
        <strain evidence="5 6">DSM 27194</strain>
    </source>
</reference>
<keyword evidence="6" id="KW-1185">Reference proteome</keyword>
<evidence type="ECO:0000256" key="3">
    <source>
        <dbReference type="ARBA" id="ARBA00023251"/>
    </source>
</evidence>
<dbReference type="Proteomes" id="UP000279236">
    <property type="component" value="Unassembled WGS sequence"/>
</dbReference>
<dbReference type="PROSITE" id="PS51819">
    <property type="entry name" value="VOC"/>
    <property type="match status" value="1"/>
</dbReference>
<dbReference type="Pfam" id="PF19581">
    <property type="entry name" value="Glyoxalase_7"/>
    <property type="match status" value="1"/>
</dbReference>
<organism evidence="5 6">
    <name type="scientific">Apiotrichum porosum</name>
    <dbReference type="NCBI Taxonomy" id="105984"/>
    <lineage>
        <taxon>Eukaryota</taxon>
        <taxon>Fungi</taxon>
        <taxon>Dikarya</taxon>
        <taxon>Basidiomycota</taxon>
        <taxon>Agaricomycotina</taxon>
        <taxon>Tremellomycetes</taxon>
        <taxon>Trichosporonales</taxon>
        <taxon>Trichosporonaceae</taxon>
        <taxon>Apiotrichum</taxon>
    </lineage>
</organism>
<dbReference type="Gene3D" id="3.10.180.10">
    <property type="entry name" value="2,3-Dihydroxybiphenyl 1,2-Dioxygenase, domain 1"/>
    <property type="match status" value="1"/>
</dbReference>
<evidence type="ECO:0000256" key="2">
    <source>
        <dbReference type="ARBA" id="ARBA00021572"/>
    </source>
</evidence>
<dbReference type="AlphaFoldDB" id="A0A427XCD7"/>
<feature type="domain" description="VOC" evidence="4">
    <location>
        <begin position="84"/>
        <end position="200"/>
    </location>
</feature>
<dbReference type="InterPro" id="IPR029068">
    <property type="entry name" value="Glyas_Bleomycin-R_OHBP_Dase"/>
</dbReference>
<dbReference type="Pfam" id="PF20066">
    <property type="entry name" value="Glyoxalase_8"/>
    <property type="match status" value="1"/>
</dbReference>
<comment type="similarity">
    <text evidence="1">Belongs to the bleomycin resistance protein family.</text>
</comment>
<proteinExistence type="inferred from homology"/>
<sequence length="204" mass="22923">MRTPVKPERPDEKDRIMRTFLDAKAMAKAMRETLAVKKIDISHSEALEIVACQFGLDNWNILSARIEDRAGQAGAPAADAGDITFEQAVPIVRIFDVAKAHEFYLGFLGFTVDWEHRYGDNFPLYTQVSRAGLRLHLSEHSGDASPGGNMVVYMSGVEAFQRELAAKDYRYMKPGLEKVDDRLEVEVIDPFGNRIRFMQIVTAG</sequence>
<dbReference type="InterPro" id="IPR000335">
    <property type="entry name" value="Bleomycin-R"/>
</dbReference>